<proteinExistence type="predicted"/>
<dbReference type="EMBL" id="JAENHL010000008">
    <property type="protein sequence ID" value="MBK1871436.1"/>
    <property type="molecule type" value="Genomic_DNA"/>
</dbReference>
<name>A0ACC5RFF7_9HYPH</name>
<protein>
    <submittedName>
        <fullName evidence="1">Pilus assembly protein</fullName>
    </submittedName>
</protein>
<dbReference type="Proteomes" id="UP000616151">
    <property type="component" value="Unassembled WGS sequence"/>
</dbReference>
<evidence type="ECO:0000313" key="1">
    <source>
        <dbReference type="EMBL" id="MBK1871436.1"/>
    </source>
</evidence>
<comment type="caution">
    <text evidence="1">The sequence shown here is derived from an EMBL/GenBank/DDBJ whole genome shotgun (WGS) entry which is preliminary data.</text>
</comment>
<evidence type="ECO:0000313" key="2">
    <source>
        <dbReference type="Proteomes" id="UP000616151"/>
    </source>
</evidence>
<keyword evidence="2" id="KW-1185">Reference proteome</keyword>
<accession>A0ACC5RFF7</accession>
<organism evidence="1 2">
    <name type="scientific">Taklimakanibacter albus</name>
    <dbReference type="NCBI Taxonomy" id="2800327"/>
    <lineage>
        <taxon>Bacteria</taxon>
        <taxon>Pseudomonadati</taxon>
        <taxon>Pseudomonadota</taxon>
        <taxon>Alphaproteobacteria</taxon>
        <taxon>Hyphomicrobiales</taxon>
        <taxon>Aestuariivirgaceae</taxon>
        <taxon>Taklimakanibacter</taxon>
    </lineage>
</organism>
<gene>
    <name evidence="1" type="ORF">JHL16_34030</name>
</gene>
<sequence>MGRRSIKGFKQRLRLFRRKDDGATAIEFAFIALPFFALISLVFETATMLFTDISLQNGVNQTARLIRTGQVQTQGISQGRFREILCGNVAFYLDCSKIRVFVTKSSTPTFTNRTNLMTATATTQQRWEVGAASEWTLVQVSYDWKLFIPKISMLGNVDENTRRIVAGALFRNEPFGG</sequence>
<reference evidence="1" key="1">
    <citation type="submission" date="2021-01" db="EMBL/GenBank/DDBJ databases">
        <authorList>
            <person name="Sun Q."/>
        </authorList>
    </citation>
    <scope>NUCLEOTIDE SEQUENCE</scope>
    <source>
        <strain evidence="1">YIM B02566</strain>
    </source>
</reference>